<dbReference type="PANTHER" id="PTHR33375:SF8">
    <property type="entry name" value="NUCLEOID OCCLUSION PROTEIN"/>
    <property type="match status" value="1"/>
</dbReference>
<gene>
    <name evidence="8" type="primary">noc</name>
    <name evidence="8" type="ORF">QT711_14195</name>
</gene>
<accession>A0ABU4GBJ8</accession>
<evidence type="ECO:0000256" key="2">
    <source>
        <dbReference type="ARBA" id="ARBA00022490"/>
    </source>
</evidence>
<dbReference type="InterPro" id="IPR036086">
    <property type="entry name" value="ParB/Sulfiredoxin_sf"/>
</dbReference>
<protein>
    <submittedName>
        <fullName evidence="8">Nucleoid occlusion protein</fullName>
    </submittedName>
</protein>
<dbReference type="InterPro" id="IPR041468">
    <property type="entry name" value="HTH_ParB/Spo0J"/>
</dbReference>
<dbReference type="InterPro" id="IPR001387">
    <property type="entry name" value="Cro/C1-type_HTH"/>
</dbReference>
<evidence type="ECO:0000313" key="9">
    <source>
        <dbReference type="Proteomes" id="UP001282284"/>
    </source>
</evidence>
<dbReference type="InterPro" id="IPR050336">
    <property type="entry name" value="Chromosome_partition/occlusion"/>
</dbReference>
<dbReference type="Pfam" id="PF02195">
    <property type="entry name" value="ParB_N"/>
    <property type="match status" value="1"/>
</dbReference>
<keyword evidence="9" id="KW-1185">Reference proteome</keyword>
<keyword evidence="2" id="KW-0963">Cytoplasm</keyword>
<dbReference type="Gene3D" id="3.90.1530.30">
    <property type="match status" value="1"/>
</dbReference>
<dbReference type="InterPro" id="IPR023705">
    <property type="entry name" value="Nucleoid_occlusion_protein"/>
</dbReference>
<evidence type="ECO:0000256" key="5">
    <source>
        <dbReference type="ARBA" id="ARBA00023210"/>
    </source>
</evidence>
<dbReference type="SMART" id="SM00470">
    <property type="entry name" value="ParB"/>
    <property type="match status" value="1"/>
</dbReference>
<evidence type="ECO:0000259" key="7">
    <source>
        <dbReference type="PROSITE" id="PS50943"/>
    </source>
</evidence>
<dbReference type="PANTHER" id="PTHR33375">
    <property type="entry name" value="CHROMOSOME-PARTITIONING PROTEIN PARB-RELATED"/>
    <property type="match status" value="1"/>
</dbReference>
<dbReference type="InterPro" id="IPR004437">
    <property type="entry name" value="ParB/RepB/Spo0J"/>
</dbReference>
<dbReference type="PROSITE" id="PS50943">
    <property type="entry name" value="HTH_CROC1"/>
    <property type="match status" value="1"/>
</dbReference>
<evidence type="ECO:0000313" key="8">
    <source>
        <dbReference type="EMBL" id="MDW0114345.1"/>
    </source>
</evidence>
<keyword evidence="3" id="KW-0132">Cell division</keyword>
<dbReference type="Pfam" id="PF17762">
    <property type="entry name" value="HTH_ParB"/>
    <property type="match status" value="1"/>
</dbReference>
<dbReference type="NCBIfam" id="TIGR04285">
    <property type="entry name" value="nucleoid_noc"/>
    <property type="match status" value="1"/>
</dbReference>
<keyword evidence="6" id="KW-0131">Cell cycle</keyword>
<evidence type="ECO:0000256" key="3">
    <source>
        <dbReference type="ARBA" id="ARBA00022618"/>
    </source>
</evidence>
<name>A0ABU4GBJ8_9BACL</name>
<evidence type="ECO:0000256" key="6">
    <source>
        <dbReference type="ARBA" id="ARBA00023306"/>
    </source>
</evidence>
<reference evidence="8 9" key="1">
    <citation type="submission" date="2023-06" db="EMBL/GenBank/DDBJ databases">
        <title>Sporosarcina sp. nov., isolated from Korean traditional fermented seafood 'Jeotgal'.</title>
        <authorList>
            <person name="Yang A.I."/>
            <person name="Shin N.-R."/>
        </authorList>
    </citation>
    <scope>NUCLEOTIDE SEQUENCE [LARGE SCALE GENOMIC DNA]</scope>
    <source>
        <strain evidence="8 9">KCTC13119</strain>
    </source>
</reference>
<evidence type="ECO:0000256" key="4">
    <source>
        <dbReference type="ARBA" id="ARBA00023125"/>
    </source>
</evidence>
<dbReference type="CDD" id="cd16393">
    <property type="entry name" value="SPO0J_N"/>
    <property type="match status" value="1"/>
</dbReference>
<keyword evidence="4" id="KW-0238">DNA-binding</keyword>
<organism evidence="8 9">
    <name type="scientific">Sporosarcina saromensis</name>
    <dbReference type="NCBI Taxonomy" id="359365"/>
    <lineage>
        <taxon>Bacteria</taxon>
        <taxon>Bacillati</taxon>
        <taxon>Bacillota</taxon>
        <taxon>Bacilli</taxon>
        <taxon>Bacillales</taxon>
        <taxon>Caryophanaceae</taxon>
        <taxon>Sporosarcina</taxon>
    </lineage>
</organism>
<proteinExistence type="inferred from homology"/>
<dbReference type="SUPFAM" id="SSF110849">
    <property type="entry name" value="ParB/Sulfiredoxin"/>
    <property type="match status" value="1"/>
</dbReference>
<dbReference type="NCBIfam" id="TIGR00180">
    <property type="entry name" value="parB_part"/>
    <property type="match status" value="1"/>
</dbReference>
<feature type="domain" description="HTH cro/C1-type" evidence="7">
    <location>
        <begin position="141"/>
        <end position="166"/>
    </location>
</feature>
<comment type="similarity">
    <text evidence="1">Belongs to the ParB family.</text>
</comment>
<dbReference type="RefSeq" id="WP_317945308.1">
    <property type="nucleotide sequence ID" value="NZ_JAUBDI010000015.1"/>
</dbReference>
<dbReference type="Gene3D" id="1.10.10.2830">
    <property type="match status" value="1"/>
</dbReference>
<dbReference type="EMBL" id="JAUBDI010000015">
    <property type="protein sequence ID" value="MDW0114345.1"/>
    <property type="molecule type" value="Genomic_DNA"/>
</dbReference>
<evidence type="ECO:0000256" key="1">
    <source>
        <dbReference type="ARBA" id="ARBA00006295"/>
    </source>
</evidence>
<comment type="caution">
    <text evidence="8">The sequence shown here is derived from an EMBL/GenBank/DDBJ whole genome shotgun (WGS) entry which is preliminary data.</text>
</comment>
<dbReference type="Proteomes" id="UP001282284">
    <property type="component" value="Unassembled WGS sequence"/>
</dbReference>
<dbReference type="InterPro" id="IPR003115">
    <property type="entry name" value="ParB_N"/>
</dbReference>
<sequence length="292" mass="33679">MKNTFSRFFGNNDKEIESKEIENKDVEEIIPQEKVDQVDIELIKPNKYQPRTIFSDEKIEELARTIHTHGVIQPIVIRKAEEGYEIIAGERRFRAMKKLGWKEVPAIIRNLDDKETASIALIENLQREELTAIEEAYAYEKLLELHGLTQEALAQRLGKGQSTIANKLRLLKLPDEIKNKILSKELSERHARALISVKDTDLQSKLFQEAIDEQLNVKQLEERIQAALNPVEEEKVKKKAVKRKSVSKDVRIALNTIRQSLQLVTKSGINVKTEEEDTDDFYTITVKIPKKK</sequence>
<keyword evidence="5" id="KW-0717">Septation</keyword>